<dbReference type="PROSITE" id="PS01330">
    <property type="entry name" value="PABS_1"/>
    <property type="match status" value="1"/>
</dbReference>
<dbReference type="InterPro" id="IPR030374">
    <property type="entry name" value="PABS"/>
</dbReference>
<dbReference type="GO" id="GO:0004766">
    <property type="term" value="F:spermidine synthase activity"/>
    <property type="evidence" value="ECO:0007669"/>
    <property type="project" value="UniProtKB-UniRule"/>
</dbReference>
<keyword evidence="10" id="KW-1185">Reference proteome</keyword>
<feature type="active site" description="Proton acceptor" evidence="4 5">
    <location>
        <position position="167"/>
    </location>
</feature>
<dbReference type="GO" id="GO:0005829">
    <property type="term" value="C:cytosol"/>
    <property type="evidence" value="ECO:0007669"/>
    <property type="project" value="TreeGrafter"/>
</dbReference>
<dbReference type="SUPFAM" id="SSF53335">
    <property type="entry name" value="S-adenosyl-L-methionine-dependent methyltransferases"/>
    <property type="match status" value="1"/>
</dbReference>
<comment type="caution">
    <text evidence="4">Lacks conserved residue(s) required for the propagation of feature annotation.</text>
</comment>
<keyword evidence="2 4" id="KW-0808">Transferase</keyword>
<dbReference type="Gene3D" id="2.30.140.10">
    <property type="entry name" value="Spermidine synthase, tetramerisation domain"/>
    <property type="match status" value="1"/>
</dbReference>
<organism evidence="9 10">
    <name type="scientific">Fretibacterium fastidiosum</name>
    <dbReference type="NCBI Taxonomy" id="651822"/>
    <lineage>
        <taxon>Bacteria</taxon>
        <taxon>Thermotogati</taxon>
        <taxon>Synergistota</taxon>
        <taxon>Synergistia</taxon>
        <taxon>Synergistales</taxon>
        <taxon>Aminobacteriaceae</taxon>
        <taxon>Fretibacterium</taxon>
    </lineage>
</organism>
<dbReference type="InterPro" id="IPR030373">
    <property type="entry name" value="PABS_CS"/>
</dbReference>
<evidence type="ECO:0000256" key="4">
    <source>
        <dbReference type="HAMAP-Rule" id="MF_00198"/>
    </source>
</evidence>
<evidence type="ECO:0000256" key="3">
    <source>
        <dbReference type="ARBA" id="ARBA00023115"/>
    </source>
</evidence>
<comment type="catalytic activity">
    <reaction evidence="4 7">
        <text>S-adenosyl 3-(methylsulfanyl)propylamine + putrescine = S-methyl-5'-thioadenosine + spermidine + H(+)</text>
        <dbReference type="Rhea" id="RHEA:12721"/>
        <dbReference type="ChEBI" id="CHEBI:15378"/>
        <dbReference type="ChEBI" id="CHEBI:17509"/>
        <dbReference type="ChEBI" id="CHEBI:57443"/>
        <dbReference type="ChEBI" id="CHEBI:57834"/>
        <dbReference type="ChEBI" id="CHEBI:326268"/>
        <dbReference type="EC" id="2.5.1.16"/>
    </reaction>
</comment>
<dbReference type="PROSITE" id="PS51006">
    <property type="entry name" value="PABS_2"/>
    <property type="match status" value="1"/>
</dbReference>
<comment type="subunit">
    <text evidence="4">Homodimer or homotetramer.</text>
</comment>
<dbReference type="EMBL" id="FP929056">
    <property type="protein sequence ID" value="CBL29006.1"/>
    <property type="molecule type" value="Genomic_DNA"/>
</dbReference>
<feature type="domain" description="PABS" evidence="8">
    <location>
        <begin position="14"/>
        <end position="247"/>
    </location>
</feature>
<feature type="binding site" evidence="4">
    <location>
        <begin position="149"/>
        <end position="150"/>
    </location>
    <ligand>
        <name>S-methyl-5'-thioadenosine</name>
        <dbReference type="ChEBI" id="CHEBI:17509"/>
    </ligand>
</feature>
<feature type="binding site" evidence="4">
    <location>
        <position position="98"/>
    </location>
    <ligand>
        <name>spermidine</name>
        <dbReference type="ChEBI" id="CHEBI:57834"/>
    </ligand>
</feature>
<dbReference type="NCBIfam" id="NF002010">
    <property type="entry name" value="PRK00811.1"/>
    <property type="match status" value="1"/>
</dbReference>
<dbReference type="KEGG" id="sbr:SY1_23510"/>
<sequence>MGDAPVTRARRTNDLWLTEESSEGLRLSLKVTDVLHRERTKWQDILVVDTPEYGRTLMLDGAFQLTERDEFTYSEMMAHVPLCSHPDPKRVLIVGGGDGAILREVLKHPGVERCTLIDIDERVIAASKEWLPTVGCALSDPRADVRCMDAMEYLRTTSDRFDVAIVDGTDPVDFAAGLFQSPFYRDLKAVLNERGMMTELTESPFTDTALMRQALREMRAVFPVVRTYWGVVPTYPSGMWTYGAASLSADPATPLREVSGTRWYTNAIHRAAFILPPFLEELIREN</sequence>
<dbReference type="EC" id="2.5.1.16" evidence="4"/>
<dbReference type="InterPro" id="IPR029063">
    <property type="entry name" value="SAM-dependent_MTases_sf"/>
</dbReference>
<protein>
    <recommendedName>
        <fullName evidence="4">Polyamine aminopropyltransferase</fullName>
    </recommendedName>
    <alternativeName>
        <fullName evidence="4">Putrescine aminopropyltransferase</fullName>
        <shortName evidence="4">PAPT</shortName>
    </alternativeName>
    <alternativeName>
        <fullName evidence="4">Spermidine synthase</fullName>
        <shortName evidence="4">SPDS</shortName>
        <shortName evidence="4">SPDSY</shortName>
        <ecNumber evidence="4">2.5.1.16</ecNumber>
    </alternativeName>
</protein>
<dbReference type="PANTHER" id="PTHR11558">
    <property type="entry name" value="SPERMIDINE/SPERMINE SYNTHASE"/>
    <property type="match status" value="1"/>
</dbReference>
<dbReference type="CDD" id="cd02440">
    <property type="entry name" value="AdoMet_MTases"/>
    <property type="match status" value="1"/>
</dbReference>
<dbReference type="InterPro" id="IPR001045">
    <property type="entry name" value="Spermi_synthase"/>
</dbReference>
<dbReference type="Gene3D" id="3.40.50.150">
    <property type="entry name" value="Vaccinia Virus protein VP39"/>
    <property type="match status" value="1"/>
</dbReference>
<evidence type="ECO:0000256" key="6">
    <source>
        <dbReference type="RuleBase" id="RU003836"/>
    </source>
</evidence>
<dbReference type="GO" id="GO:0008295">
    <property type="term" value="P:spermidine biosynthetic process"/>
    <property type="evidence" value="ECO:0007669"/>
    <property type="project" value="UniProtKB-UniRule"/>
</dbReference>
<reference evidence="9 10" key="2">
    <citation type="submission" date="2010-03" db="EMBL/GenBank/DDBJ databases">
        <authorList>
            <person name="Pajon A."/>
        </authorList>
    </citation>
    <scope>NUCLEOTIDE SEQUENCE [LARGE SCALE GENOMIC DNA]</scope>
    <source>
        <strain evidence="9 10">SGP1</strain>
    </source>
</reference>
<dbReference type="AlphaFoldDB" id="A0AB94IYW5"/>
<evidence type="ECO:0000259" key="8">
    <source>
        <dbReference type="PROSITE" id="PS51006"/>
    </source>
</evidence>
<feature type="binding site" evidence="4">
    <location>
        <position position="118"/>
    </location>
    <ligand>
        <name>S-methyl-5'-thioadenosine</name>
        <dbReference type="ChEBI" id="CHEBI:17509"/>
    </ligand>
</feature>
<proteinExistence type="inferred from homology"/>
<dbReference type="NCBIfam" id="TIGR00417">
    <property type="entry name" value="speE"/>
    <property type="match status" value="1"/>
</dbReference>
<dbReference type="RefSeq" id="WP_015557152.1">
    <property type="nucleotide sequence ID" value="NC_021038.1"/>
</dbReference>
<gene>
    <name evidence="4" type="primary">speE</name>
    <name evidence="9" type="ORF">SY1_23510</name>
</gene>
<evidence type="ECO:0000256" key="7">
    <source>
        <dbReference type="RuleBase" id="RU003837"/>
    </source>
</evidence>
<dbReference type="InterPro" id="IPR035246">
    <property type="entry name" value="Spermidine_synt_N"/>
</dbReference>
<comment type="pathway">
    <text evidence="4">Amine and polyamine biosynthesis; spermidine biosynthesis; spermidine from putrescine: step 1/1.</text>
</comment>
<evidence type="ECO:0000256" key="2">
    <source>
        <dbReference type="ARBA" id="ARBA00022679"/>
    </source>
</evidence>
<keyword evidence="3 4" id="KW-0620">Polyamine biosynthesis</keyword>
<evidence type="ECO:0000313" key="10">
    <source>
        <dbReference type="Proteomes" id="UP000008957"/>
    </source>
</evidence>
<name>A0AB94IYW5_9BACT</name>
<evidence type="ECO:0000256" key="5">
    <source>
        <dbReference type="PROSITE-ProRule" id="PRU00354"/>
    </source>
</evidence>
<evidence type="ECO:0000256" key="1">
    <source>
        <dbReference type="ARBA" id="ARBA00007867"/>
    </source>
</evidence>
<comment type="function">
    <text evidence="4">Catalyzes the irreversible transfer of a propylamine group from the amino donor S-adenosylmethioninamine (decarboxy-AdoMet) to putrescine (1,4-diaminobutane) to yield spermidine.</text>
</comment>
<comment type="similarity">
    <text evidence="1 4 6">Belongs to the spermidine/spermine synthase family.</text>
</comment>
<evidence type="ECO:0000313" key="9">
    <source>
        <dbReference type="EMBL" id="CBL29006.1"/>
    </source>
</evidence>
<dbReference type="Proteomes" id="UP000008957">
    <property type="component" value="Chromosome"/>
</dbReference>
<dbReference type="HAMAP" id="MF_00198">
    <property type="entry name" value="Spermidine_synth"/>
    <property type="match status" value="1"/>
</dbReference>
<dbReference type="Pfam" id="PF01564">
    <property type="entry name" value="Spermine_synth"/>
    <property type="match status" value="1"/>
</dbReference>
<dbReference type="Pfam" id="PF17284">
    <property type="entry name" value="Spermine_synt_N"/>
    <property type="match status" value="1"/>
</dbReference>
<keyword evidence="4 7" id="KW-0745">Spermidine biosynthesis</keyword>
<reference evidence="10" key="1">
    <citation type="submission" date="2010-03" db="EMBL/GenBank/DDBJ databases">
        <title>The genome sequence of Synergistetes sp. SGP1.</title>
        <authorList>
            <consortium name="metaHIT consortium -- http://www.metahit.eu/"/>
            <person name="Pajon A."/>
            <person name="Turner K."/>
            <person name="Parkhill J."/>
            <person name="Wade W."/>
            <person name="Vartoukian S."/>
        </authorList>
    </citation>
    <scope>NUCLEOTIDE SEQUENCE [LARGE SCALE GENOMIC DNA]</scope>
    <source>
        <strain evidence="10">SGP1</strain>
    </source>
</reference>
<accession>A0AB94IYW5</accession>
<feature type="binding site" evidence="4">
    <location>
        <position position="43"/>
    </location>
    <ligand>
        <name>S-methyl-5'-thioadenosine</name>
        <dbReference type="ChEBI" id="CHEBI:17509"/>
    </ligand>
</feature>
<dbReference type="PANTHER" id="PTHR11558:SF11">
    <property type="entry name" value="SPERMIDINE SYNTHASE"/>
    <property type="match status" value="1"/>
</dbReference>
<dbReference type="InterPro" id="IPR037163">
    <property type="entry name" value="Spermidine_synt_N_sf"/>
</dbReference>